<reference evidence="2" key="1">
    <citation type="submission" date="2022-07" db="EMBL/GenBank/DDBJ databases">
        <title>Genome Sequence of Agrocybe chaxingu.</title>
        <authorList>
            <person name="Buettner E."/>
        </authorList>
    </citation>
    <scope>NUCLEOTIDE SEQUENCE</scope>
    <source>
        <strain evidence="2">MP-N11</strain>
    </source>
</reference>
<accession>A0A9W8JZC7</accession>
<feature type="domain" description="DUF7888" evidence="1">
    <location>
        <begin position="40"/>
        <end position="141"/>
    </location>
</feature>
<dbReference type="InterPro" id="IPR057210">
    <property type="entry name" value="DUF7888"/>
</dbReference>
<dbReference type="EMBL" id="JANKHO010000588">
    <property type="protein sequence ID" value="KAJ3508157.1"/>
    <property type="molecule type" value="Genomic_DNA"/>
</dbReference>
<evidence type="ECO:0000313" key="2">
    <source>
        <dbReference type="EMBL" id="KAJ3508157.1"/>
    </source>
</evidence>
<dbReference type="AlphaFoldDB" id="A0A9W8JZC7"/>
<dbReference type="OrthoDB" id="3685327at2759"/>
<dbReference type="Pfam" id="PF25411">
    <property type="entry name" value="DUF7888"/>
    <property type="match status" value="1"/>
</dbReference>
<evidence type="ECO:0000259" key="1">
    <source>
        <dbReference type="Pfam" id="PF25411"/>
    </source>
</evidence>
<sequence>MSSRISAANALPVGDGWVDPKGVTVTAKPGGGGGLDPGLIADIVNIIKDIIDAIGKDDDNRGQFTKTLVSKMFASYPEYNWVCCHTAHSYRWDGQEGVDWAHDHEEFDIVIGGTIGYEIYWAGSGIFALHGDGGFENWAYIGSVSAKSEDGRLIMFSTP</sequence>
<proteinExistence type="predicted"/>
<gene>
    <name evidence="2" type="ORF">NLJ89_g5906</name>
</gene>
<comment type="caution">
    <text evidence="2">The sequence shown here is derived from an EMBL/GenBank/DDBJ whole genome shotgun (WGS) entry which is preliminary data.</text>
</comment>
<name>A0A9W8JZC7_9AGAR</name>
<dbReference type="Proteomes" id="UP001148786">
    <property type="component" value="Unassembled WGS sequence"/>
</dbReference>
<evidence type="ECO:0000313" key="3">
    <source>
        <dbReference type="Proteomes" id="UP001148786"/>
    </source>
</evidence>
<organism evidence="2 3">
    <name type="scientific">Agrocybe chaxingu</name>
    <dbReference type="NCBI Taxonomy" id="84603"/>
    <lineage>
        <taxon>Eukaryota</taxon>
        <taxon>Fungi</taxon>
        <taxon>Dikarya</taxon>
        <taxon>Basidiomycota</taxon>
        <taxon>Agaricomycotina</taxon>
        <taxon>Agaricomycetes</taxon>
        <taxon>Agaricomycetidae</taxon>
        <taxon>Agaricales</taxon>
        <taxon>Agaricineae</taxon>
        <taxon>Strophariaceae</taxon>
        <taxon>Agrocybe</taxon>
    </lineage>
</organism>
<keyword evidence="3" id="KW-1185">Reference proteome</keyword>
<protein>
    <recommendedName>
        <fullName evidence="1">DUF7888 domain-containing protein</fullName>
    </recommendedName>
</protein>